<evidence type="ECO:0000313" key="7">
    <source>
        <dbReference type="EMBL" id="GEL26861.1"/>
    </source>
</evidence>
<protein>
    <submittedName>
        <fullName evidence="7">Methylmalonyl-CoA mutase</fullName>
    </submittedName>
</protein>
<dbReference type="Proteomes" id="UP000321685">
    <property type="component" value="Unassembled WGS sequence"/>
</dbReference>
<organism evidence="7 8">
    <name type="scientific">Pseudonocardia sulfidoxydans NBRC 16205</name>
    <dbReference type="NCBI Taxonomy" id="1223511"/>
    <lineage>
        <taxon>Bacteria</taxon>
        <taxon>Bacillati</taxon>
        <taxon>Actinomycetota</taxon>
        <taxon>Actinomycetes</taxon>
        <taxon>Pseudonocardiales</taxon>
        <taxon>Pseudonocardiaceae</taxon>
        <taxon>Pseudonocardia</taxon>
    </lineage>
</organism>
<dbReference type="GO" id="GO:0031419">
    <property type="term" value="F:cobalamin binding"/>
    <property type="evidence" value="ECO:0007669"/>
    <property type="project" value="UniProtKB-KW"/>
</dbReference>
<evidence type="ECO:0000256" key="3">
    <source>
        <dbReference type="ARBA" id="ARBA00022723"/>
    </source>
</evidence>
<dbReference type="GO" id="GO:0016853">
    <property type="term" value="F:isomerase activity"/>
    <property type="evidence" value="ECO:0007669"/>
    <property type="project" value="UniProtKB-KW"/>
</dbReference>
<keyword evidence="4" id="KW-0413">Isomerase</keyword>
<dbReference type="CDD" id="cd02071">
    <property type="entry name" value="MM_CoA_mut_B12_BD"/>
    <property type="match status" value="1"/>
</dbReference>
<sequence length="148" mass="15453">MTSSASGDLSPIRVLVAKVGLDGHDRGVKIVARTLRDAGMEVIYTGLHRTPAEVVEAAVQEDVHVLGVSLLSGAHMTVFPEVIRLLAEAGAADDICLVGGGVMPDEDAEELHAMGVAAILGQDTPPEQIVSTVREVVAARRQAQPTGR</sequence>
<evidence type="ECO:0000256" key="1">
    <source>
        <dbReference type="ARBA" id="ARBA00001922"/>
    </source>
</evidence>
<dbReference type="InterPro" id="IPR036724">
    <property type="entry name" value="Cobalamin-bd_sf"/>
</dbReference>
<comment type="cofactor">
    <cofactor evidence="1">
        <name>adenosylcob(III)alamin</name>
        <dbReference type="ChEBI" id="CHEBI:18408"/>
    </cofactor>
</comment>
<evidence type="ECO:0000256" key="4">
    <source>
        <dbReference type="ARBA" id="ARBA00023235"/>
    </source>
</evidence>
<dbReference type="PANTHER" id="PTHR48101">
    <property type="entry name" value="METHYLMALONYL-COA MUTASE, MITOCHONDRIAL-RELATED"/>
    <property type="match status" value="1"/>
</dbReference>
<dbReference type="Gene3D" id="3.40.50.280">
    <property type="entry name" value="Cobalamin-binding domain"/>
    <property type="match status" value="1"/>
</dbReference>
<keyword evidence="8" id="KW-1185">Reference proteome</keyword>
<dbReference type="EMBL" id="BJVJ01000117">
    <property type="protein sequence ID" value="GEL26861.1"/>
    <property type="molecule type" value="Genomic_DNA"/>
</dbReference>
<dbReference type="AlphaFoldDB" id="A0A511DPV6"/>
<keyword evidence="2" id="KW-0846">Cobalamin</keyword>
<dbReference type="Pfam" id="PF02310">
    <property type="entry name" value="B12-binding"/>
    <property type="match status" value="1"/>
</dbReference>
<dbReference type="RefSeq" id="WP_147115627.1">
    <property type="nucleotide sequence ID" value="NZ_BJVJ01000117.1"/>
</dbReference>
<dbReference type="PROSITE" id="PS51332">
    <property type="entry name" value="B12_BINDING"/>
    <property type="match status" value="1"/>
</dbReference>
<dbReference type="InterPro" id="IPR006159">
    <property type="entry name" value="Acid_CoA_mut_C"/>
</dbReference>
<feature type="domain" description="B12-binding" evidence="6">
    <location>
        <begin position="11"/>
        <end position="140"/>
    </location>
</feature>
<dbReference type="PANTHER" id="PTHR48101:SF1">
    <property type="entry name" value="METHYLMALONYL-COA MUTASE, LARGE SUBUNIT"/>
    <property type="match status" value="1"/>
</dbReference>
<name>A0A511DPV6_9PSEU</name>
<reference evidence="7 8" key="1">
    <citation type="submission" date="2019-07" db="EMBL/GenBank/DDBJ databases">
        <title>Whole genome shotgun sequence of Pseudonocardia sulfidoxydans NBRC 16205.</title>
        <authorList>
            <person name="Hosoyama A."/>
            <person name="Uohara A."/>
            <person name="Ohji S."/>
            <person name="Ichikawa N."/>
        </authorList>
    </citation>
    <scope>NUCLEOTIDE SEQUENCE [LARGE SCALE GENOMIC DNA]</scope>
    <source>
        <strain evidence="7 8">NBRC 16205</strain>
    </source>
</reference>
<comment type="caution">
    <text evidence="7">The sequence shown here is derived from an EMBL/GenBank/DDBJ whole genome shotgun (WGS) entry which is preliminary data.</text>
</comment>
<evidence type="ECO:0000313" key="8">
    <source>
        <dbReference type="Proteomes" id="UP000321685"/>
    </source>
</evidence>
<accession>A0A511DPV6</accession>
<gene>
    <name evidence="7" type="ORF">PSU4_58150</name>
</gene>
<dbReference type="OrthoDB" id="9788468at2"/>
<evidence type="ECO:0000256" key="2">
    <source>
        <dbReference type="ARBA" id="ARBA00022628"/>
    </source>
</evidence>
<keyword evidence="3" id="KW-0479">Metal-binding</keyword>
<keyword evidence="5" id="KW-0170">Cobalt</keyword>
<dbReference type="InterPro" id="IPR006158">
    <property type="entry name" value="Cobalamin-bd"/>
</dbReference>
<dbReference type="NCBIfam" id="TIGR00640">
    <property type="entry name" value="acid_CoA_mut_C"/>
    <property type="match status" value="1"/>
</dbReference>
<dbReference type="GO" id="GO:0046872">
    <property type="term" value="F:metal ion binding"/>
    <property type="evidence" value="ECO:0007669"/>
    <property type="project" value="UniProtKB-KW"/>
</dbReference>
<evidence type="ECO:0000256" key="5">
    <source>
        <dbReference type="ARBA" id="ARBA00023285"/>
    </source>
</evidence>
<dbReference type="SUPFAM" id="SSF52242">
    <property type="entry name" value="Cobalamin (vitamin B12)-binding domain"/>
    <property type="match status" value="1"/>
</dbReference>
<proteinExistence type="predicted"/>
<evidence type="ECO:0000259" key="6">
    <source>
        <dbReference type="PROSITE" id="PS51332"/>
    </source>
</evidence>